<evidence type="ECO:0000256" key="7">
    <source>
        <dbReference type="ARBA" id="ARBA00022882"/>
    </source>
</evidence>
<dbReference type="CDD" id="cd00051">
    <property type="entry name" value="EFh"/>
    <property type="match status" value="1"/>
</dbReference>
<dbReference type="GO" id="GO:0005509">
    <property type="term" value="F:calcium ion binding"/>
    <property type="evidence" value="ECO:0007669"/>
    <property type="project" value="InterPro"/>
</dbReference>
<dbReference type="PROSITE" id="PS50222">
    <property type="entry name" value="EF_HAND_2"/>
    <property type="match status" value="1"/>
</dbReference>
<feature type="transmembrane region" description="Helical" evidence="13">
    <location>
        <begin position="216"/>
        <end position="235"/>
    </location>
</feature>
<feature type="transmembrane region" description="Helical" evidence="13">
    <location>
        <begin position="56"/>
        <end position="76"/>
    </location>
</feature>
<gene>
    <name evidence="15" type="ORF">CYMTET_10033</name>
</gene>
<keyword evidence="7" id="KW-0851">Voltage-gated channel</keyword>
<keyword evidence="8" id="KW-0630">Potassium</keyword>
<dbReference type="PRINTS" id="PR00169">
    <property type="entry name" value="KCHANNEL"/>
</dbReference>
<dbReference type="AlphaFoldDB" id="A0AAE0GPX9"/>
<evidence type="ECO:0000256" key="9">
    <source>
        <dbReference type="ARBA" id="ARBA00022989"/>
    </source>
</evidence>
<keyword evidence="16" id="KW-1185">Reference proteome</keyword>
<dbReference type="InterPro" id="IPR028325">
    <property type="entry name" value="VG_K_chnl"/>
</dbReference>
<evidence type="ECO:0000256" key="8">
    <source>
        <dbReference type="ARBA" id="ARBA00022958"/>
    </source>
</evidence>
<name>A0AAE0GPX9_9CHLO</name>
<dbReference type="PANTHER" id="PTHR11537">
    <property type="entry name" value="VOLTAGE-GATED POTASSIUM CHANNEL"/>
    <property type="match status" value="1"/>
</dbReference>
<keyword evidence="10" id="KW-0406">Ion transport</keyword>
<dbReference type="PROSITE" id="PS00018">
    <property type="entry name" value="EF_HAND_1"/>
    <property type="match status" value="2"/>
</dbReference>
<keyword evidence="2" id="KW-0813">Transport</keyword>
<dbReference type="SMART" id="SM00054">
    <property type="entry name" value="EFh"/>
    <property type="match status" value="2"/>
</dbReference>
<feature type="non-terminal residue" evidence="15">
    <location>
        <position position="377"/>
    </location>
</feature>
<feature type="transmembrane region" description="Helical" evidence="13">
    <location>
        <begin position="118"/>
        <end position="136"/>
    </location>
</feature>
<evidence type="ECO:0000313" key="16">
    <source>
        <dbReference type="Proteomes" id="UP001190700"/>
    </source>
</evidence>
<dbReference type="PANTHER" id="PTHR11537:SF254">
    <property type="entry name" value="POTASSIUM VOLTAGE-GATED CHANNEL PROTEIN SHAB"/>
    <property type="match status" value="1"/>
</dbReference>
<feature type="domain" description="EF-hand" evidence="14">
    <location>
        <begin position="296"/>
        <end position="331"/>
    </location>
</feature>
<evidence type="ECO:0000256" key="12">
    <source>
        <dbReference type="ARBA" id="ARBA00023303"/>
    </source>
</evidence>
<keyword evidence="11 13" id="KW-0472">Membrane</keyword>
<dbReference type="Gene3D" id="1.10.287.70">
    <property type="match status" value="1"/>
</dbReference>
<dbReference type="GO" id="GO:0005249">
    <property type="term" value="F:voltage-gated potassium channel activity"/>
    <property type="evidence" value="ECO:0007669"/>
    <property type="project" value="InterPro"/>
</dbReference>
<reference evidence="15 16" key="1">
    <citation type="journal article" date="2015" name="Genome Biol. Evol.">
        <title>Comparative Genomics of a Bacterivorous Green Alga Reveals Evolutionary Causalities and Consequences of Phago-Mixotrophic Mode of Nutrition.</title>
        <authorList>
            <person name="Burns J.A."/>
            <person name="Paasch A."/>
            <person name="Narechania A."/>
            <person name="Kim E."/>
        </authorList>
    </citation>
    <scope>NUCLEOTIDE SEQUENCE [LARGE SCALE GENOMIC DNA]</scope>
    <source>
        <strain evidence="15 16">PLY_AMNH</strain>
    </source>
</reference>
<evidence type="ECO:0000256" key="4">
    <source>
        <dbReference type="ARBA" id="ARBA00022692"/>
    </source>
</evidence>
<dbReference type="InterPro" id="IPR027359">
    <property type="entry name" value="Volt_channel_dom_sf"/>
</dbReference>
<feature type="transmembrane region" description="Helical" evidence="13">
    <location>
        <begin position="247"/>
        <end position="268"/>
    </location>
</feature>
<evidence type="ECO:0000256" key="6">
    <source>
        <dbReference type="ARBA" id="ARBA00022837"/>
    </source>
</evidence>
<dbReference type="Gene3D" id="1.20.120.350">
    <property type="entry name" value="Voltage-gated potassium channels. Chain C"/>
    <property type="match status" value="1"/>
</dbReference>
<sequence>MKNMSETMKSMKADTMAAMGSGGGLQDAHDKVKPVPEAYTHAPLYVFLESPNSSTAAYVFAIFLLICIICSTINFTLSTTPEYEDSDVLRISEYVFSVIFTVEWLLRVYSRRSKLKAILGDAVMWVDFASILPFYVELIMQSTHLEGLRVVRMLRLIKMARYYYGSKILAKAIMRSLSALTVTMFFLLIMVTVFGTALYLVEKAHSDDVTDEQKEAFISIPMSIWFIMTMTTVGYGDASPATTLGKFIAVAAIIIGIFFIAMPLAVVGNNFTTVWEEKERSLLFETLRGLVLERGLDEEHTIRIFKDMDIDGGGTIDFQEFKQAMAHLKVNLPRGSLRAVFDGFDEDGSGEIAWTDLCSAIFPKLDVKEAEQKEKSG</sequence>
<dbReference type="InterPro" id="IPR011992">
    <property type="entry name" value="EF-hand-dom_pair"/>
</dbReference>
<dbReference type="Pfam" id="PF13499">
    <property type="entry name" value="EF-hand_7"/>
    <property type="match status" value="1"/>
</dbReference>
<keyword evidence="6" id="KW-0106">Calcium</keyword>
<dbReference type="Proteomes" id="UP001190700">
    <property type="component" value="Unassembled WGS sequence"/>
</dbReference>
<dbReference type="InterPro" id="IPR005821">
    <property type="entry name" value="Ion_trans_dom"/>
</dbReference>
<evidence type="ECO:0000256" key="10">
    <source>
        <dbReference type="ARBA" id="ARBA00023065"/>
    </source>
</evidence>
<evidence type="ECO:0000256" key="1">
    <source>
        <dbReference type="ARBA" id="ARBA00004141"/>
    </source>
</evidence>
<dbReference type="SUPFAM" id="SSF47473">
    <property type="entry name" value="EF-hand"/>
    <property type="match status" value="1"/>
</dbReference>
<feature type="transmembrane region" description="Helical" evidence="13">
    <location>
        <begin position="177"/>
        <end position="201"/>
    </location>
</feature>
<organism evidence="15 16">
    <name type="scientific">Cymbomonas tetramitiformis</name>
    <dbReference type="NCBI Taxonomy" id="36881"/>
    <lineage>
        <taxon>Eukaryota</taxon>
        <taxon>Viridiplantae</taxon>
        <taxon>Chlorophyta</taxon>
        <taxon>Pyramimonadophyceae</taxon>
        <taxon>Pyramimonadales</taxon>
        <taxon>Pyramimonadaceae</taxon>
        <taxon>Cymbomonas</taxon>
    </lineage>
</organism>
<feature type="transmembrane region" description="Helical" evidence="13">
    <location>
        <begin position="88"/>
        <end position="106"/>
    </location>
</feature>
<evidence type="ECO:0000256" key="5">
    <source>
        <dbReference type="ARBA" id="ARBA00022826"/>
    </source>
</evidence>
<protein>
    <recommendedName>
        <fullName evidence="14">EF-hand domain-containing protein</fullName>
    </recommendedName>
</protein>
<dbReference type="InterPro" id="IPR002048">
    <property type="entry name" value="EF_hand_dom"/>
</dbReference>
<evidence type="ECO:0000256" key="3">
    <source>
        <dbReference type="ARBA" id="ARBA00022538"/>
    </source>
</evidence>
<keyword evidence="9 13" id="KW-1133">Transmembrane helix</keyword>
<dbReference type="InterPro" id="IPR018247">
    <property type="entry name" value="EF_Hand_1_Ca_BS"/>
</dbReference>
<dbReference type="Gene3D" id="1.10.238.10">
    <property type="entry name" value="EF-hand"/>
    <property type="match status" value="1"/>
</dbReference>
<evidence type="ECO:0000256" key="2">
    <source>
        <dbReference type="ARBA" id="ARBA00022448"/>
    </source>
</evidence>
<dbReference type="Pfam" id="PF00520">
    <property type="entry name" value="Ion_trans"/>
    <property type="match status" value="1"/>
</dbReference>
<evidence type="ECO:0000259" key="14">
    <source>
        <dbReference type="PROSITE" id="PS50222"/>
    </source>
</evidence>
<dbReference type="EMBL" id="LGRX02003449">
    <property type="protein sequence ID" value="KAK3282219.1"/>
    <property type="molecule type" value="Genomic_DNA"/>
</dbReference>
<dbReference type="GO" id="GO:0008076">
    <property type="term" value="C:voltage-gated potassium channel complex"/>
    <property type="evidence" value="ECO:0007669"/>
    <property type="project" value="InterPro"/>
</dbReference>
<comment type="caution">
    <text evidence="15">The sequence shown here is derived from an EMBL/GenBank/DDBJ whole genome shotgun (WGS) entry which is preliminary data.</text>
</comment>
<keyword evidence="5" id="KW-0631">Potassium channel</keyword>
<evidence type="ECO:0000256" key="11">
    <source>
        <dbReference type="ARBA" id="ARBA00023136"/>
    </source>
</evidence>
<evidence type="ECO:0000256" key="13">
    <source>
        <dbReference type="SAM" id="Phobius"/>
    </source>
</evidence>
<proteinExistence type="predicted"/>
<keyword evidence="12" id="KW-0407">Ion channel</keyword>
<accession>A0AAE0GPX9</accession>
<keyword evidence="4 13" id="KW-0812">Transmembrane</keyword>
<dbReference type="GO" id="GO:0001508">
    <property type="term" value="P:action potential"/>
    <property type="evidence" value="ECO:0007669"/>
    <property type="project" value="TreeGrafter"/>
</dbReference>
<dbReference type="SUPFAM" id="SSF81324">
    <property type="entry name" value="Voltage-gated potassium channels"/>
    <property type="match status" value="1"/>
</dbReference>
<comment type="subcellular location">
    <subcellularLocation>
        <location evidence="1">Membrane</location>
        <topology evidence="1">Multi-pass membrane protein</topology>
    </subcellularLocation>
</comment>
<evidence type="ECO:0000313" key="15">
    <source>
        <dbReference type="EMBL" id="KAK3282219.1"/>
    </source>
</evidence>
<keyword evidence="3" id="KW-0633">Potassium transport</keyword>